<accession>A0AAD6WS93</accession>
<protein>
    <submittedName>
        <fullName evidence="1">Uncharacterized protein</fullName>
    </submittedName>
</protein>
<evidence type="ECO:0000313" key="1">
    <source>
        <dbReference type="EMBL" id="KAJ7023120.1"/>
    </source>
</evidence>
<dbReference type="AlphaFoldDB" id="A0AAD6WS93"/>
<name>A0AAD6WS93_9AGAR</name>
<evidence type="ECO:0000313" key="2">
    <source>
        <dbReference type="Proteomes" id="UP001218188"/>
    </source>
</evidence>
<comment type="caution">
    <text evidence="1">The sequence shown here is derived from an EMBL/GenBank/DDBJ whole genome shotgun (WGS) entry which is preliminary data.</text>
</comment>
<reference evidence="1" key="1">
    <citation type="submission" date="2023-03" db="EMBL/GenBank/DDBJ databases">
        <title>Massive genome expansion in bonnet fungi (Mycena s.s.) driven by repeated elements and novel gene families across ecological guilds.</title>
        <authorList>
            <consortium name="Lawrence Berkeley National Laboratory"/>
            <person name="Harder C.B."/>
            <person name="Miyauchi S."/>
            <person name="Viragh M."/>
            <person name="Kuo A."/>
            <person name="Thoen E."/>
            <person name="Andreopoulos B."/>
            <person name="Lu D."/>
            <person name="Skrede I."/>
            <person name="Drula E."/>
            <person name="Henrissat B."/>
            <person name="Morin E."/>
            <person name="Kohler A."/>
            <person name="Barry K."/>
            <person name="LaButti K."/>
            <person name="Morin E."/>
            <person name="Salamov A."/>
            <person name="Lipzen A."/>
            <person name="Mereny Z."/>
            <person name="Hegedus B."/>
            <person name="Baldrian P."/>
            <person name="Stursova M."/>
            <person name="Weitz H."/>
            <person name="Taylor A."/>
            <person name="Grigoriev I.V."/>
            <person name="Nagy L.G."/>
            <person name="Martin F."/>
            <person name="Kauserud H."/>
        </authorList>
    </citation>
    <scope>NUCLEOTIDE SEQUENCE</scope>
    <source>
        <strain evidence="1">CBHHK200</strain>
    </source>
</reference>
<dbReference type="Proteomes" id="UP001218188">
    <property type="component" value="Unassembled WGS sequence"/>
</dbReference>
<gene>
    <name evidence="1" type="ORF">C8F04DRAFT_1193778</name>
</gene>
<proteinExistence type="predicted"/>
<keyword evidence="2" id="KW-1185">Reference proteome</keyword>
<organism evidence="1 2">
    <name type="scientific">Mycena alexandri</name>
    <dbReference type="NCBI Taxonomy" id="1745969"/>
    <lineage>
        <taxon>Eukaryota</taxon>
        <taxon>Fungi</taxon>
        <taxon>Dikarya</taxon>
        <taxon>Basidiomycota</taxon>
        <taxon>Agaricomycotina</taxon>
        <taxon>Agaricomycetes</taxon>
        <taxon>Agaricomycetidae</taxon>
        <taxon>Agaricales</taxon>
        <taxon>Marasmiineae</taxon>
        <taxon>Mycenaceae</taxon>
        <taxon>Mycena</taxon>
    </lineage>
</organism>
<dbReference type="EMBL" id="JARJCM010000194">
    <property type="protein sequence ID" value="KAJ7023120.1"/>
    <property type="molecule type" value="Genomic_DNA"/>
</dbReference>
<sequence>MDFAISPKYLLEDSRPPQGSKTFSRLQDLLKASRPPQSFKISSGFDICIQRKSDLVFATRPAVTPKRLGDPGVDNYKIYETIGPLQQDVDNTVDAARTATAEASIPEDDEAREVDLVECTLDMIRNAFVSDSIIFWCEIICEKDNELNECQLPDQLVATLEWLHCGAIRNSPGIQLKSGGDQLPPTCVYLITST</sequence>